<dbReference type="EMBL" id="JAGETZ010000004">
    <property type="protein sequence ID" value="MBO2009555.1"/>
    <property type="molecule type" value="Genomic_DNA"/>
</dbReference>
<dbReference type="RefSeq" id="WP_208175183.1">
    <property type="nucleotide sequence ID" value="NZ_JAGETZ010000004.1"/>
</dbReference>
<evidence type="ECO:0000313" key="1">
    <source>
        <dbReference type="EMBL" id="MBO2009555.1"/>
    </source>
</evidence>
<gene>
    <name evidence="1" type="ORF">J4E00_10875</name>
</gene>
<dbReference type="Proteomes" id="UP000664369">
    <property type="component" value="Unassembled WGS sequence"/>
</dbReference>
<sequence length="241" mass="27976">MIEVDLIAKHGKKALGMEESHSANKGWRHRLPEILLEIGIIVFAITLSIQLHAWHEHSVEQAEERKFLTGLRADLTSDLKELRNDSLTYARVLKGYQYFRTMTAKTLNVDSVHHYQWTLFNNTNLLPNSSRFEGLKSAGKLGIIENDELLNDIMDNYQERVPSLVSETRAFSDYKARTILTYLDEHLQRSGDNFLAVMQSDQMYNYLNKEPALRDIMLRYHGVLQHTRQLIHEIDAQQAHD</sequence>
<proteinExistence type="predicted"/>
<keyword evidence="2" id="KW-1185">Reference proteome</keyword>
<reference evidence="1 2" key="1">
    <citation type="submission" date="2021-03" db="EMBL/GenBank/DDBJ databases">
        <authorList>
            <person name="Kim M.K."/>
        </authorList>
    </citation>
    <scope>NUCLEOTIDE SEQUENCE [LARGE SCALE GENOMIC DNA]</scope>
    <source>
        <strain evidence="1 2">BT442</strain>
    </source>
</reference>
<organism evidence="1 2">
    <name type="scientific">Hymenobacter negativus</name>
    <dbReference type="NCBI Taxonomy" id="2795026"/>
    <lineage>
        <taxon>Bacteria</taxon>
        <taxon>Pseudomonadati</taxon>
        <taxon>Bacteroidota</taxon>
        <taxon>Cytophagia</taxon>
        <taxon>Cytophagales</taxon>
        <taxon>Hymenobacteraceae</taxon>
        <taxon>Hymenobacter</taxon>
    </lineage>
</organism>
<evidence type="ECO:0000313" key="2">
    <source>
        <dbReference type="Proteomes" id="UP000664369"/>
    </source>
</evidence>
<protein>
    <submittedName>
        <fullName evidence="1">Uncharacterized protein</fullName>
    </submittedName>
</protein>
<name>A0ABS3QE98_9BACT</name>
<comment type="caution">
    <text evidence="1">The sequence shown here is derived from an EMBL/GenBank/DDBJ whole genome shotgun (WGS) entry which is preliminary data.</text>
</comment>
<accession>A0ABS3QE98</accession>